<name>A0A8D4VTU1_9GAMM</name>
<evidence type="ECO:0000256" key="3">
    <source>
        <dbReference type="ARBA" id="ARBA00022643"/>
    </source>
</evidence>
<keyword evidence="5 7" id="KW-0521">NADP</keyword>
<keyword evidence="7" id="KW-0820">tRNA-binding</keyword>
<dbReference type="GO" id="GO:0017150">
    <property type="term" value="F:tRNA dihydrouridine synthase activity"/>
    <property type="evidence" value="ECO:0007669"/>
    <property type="project" value="UniProtKB-UniRule"/>
</dbReference>
<dbReference type="CDD" id="cd02801">
    <property type="entry name" value="DUS_like_FMN"/>
    <property type="match status" value="1"/>
</dbReference>
<gene>
    <name evidence="7 10" type="primary">dusB</name>
    <name evidence="10" type="ORF">MoryE10_30000</name>
</gene>
<keyword evidence="4 7" id="KW-0819">tRNA processing</keyword>
<comment type="cofactor">
    <cofactor evidence="1 7 8">
        <name>FMN</name>
        <dbReference type="ChEBI" id="CHEBI:58210"/>
    </cofactor>
</comment>
<dbReference type="AlphaFoldDB" id="A0A8D4VTU1"/>
<dbReference type="RefSeq" id="WP_221047532.1">
    <property type="nucleotide sequence ID" value="NZ_AP019782.1"/>
</dbReference>
<feature type="binding site" evidence="7">
    <location>
        <position position="140"/>
    </location>
    <ligand>
        <name>FMN</name>
        <dbReference type="ChEBI" id="CHEBI:58210"/>
    </ligand>
</feature>
<feature type="domain" description="DUS-like FMN-binding" evidence="9">
    <location>
        <begin position="13"/>
        <end position="317"/>
    </location>
</feature>
<dbReference type="GO" id="GO:0010181">
    <property type="term" value="F:FMN binding"/>
    <property type="evidence" value="ECO:0007669"/>
    <property type="project" value="UniProtKB-UniRule"/>
</dbReference>
<feature type="binding site" evidence="7">
    <location>
        <position position="70"/>
    </location>
    <ligand>
        <name>FMN</name>
        <dbReference type="ChEBI" id="CHEBI:58210"/>
    </ligand>
</feature>
<dbReference type="InterPro" id="IPR035587">
    <property type="entry name" value="DUS-like_FMN-bd"/>
</dbReference>
<feature type="active site" description="Proton donor" evidence="7">
    <location>
        <position position="100"/>
    </location>
</feature>
<sequence length="320" mass="34821">MQIGPYPLDGNLILAPMAGITDRPFRQVCRRLGASLAVSEMVTSNAALYASDKTRYRANYDGETGLRSVQIVGADPAMLAEAARHNVEKGAHIIDINMGCPAKKVCNLAAGSALMQDEIQVARILEAVVQAVPNTPVTLKTRLGWAKDHKNVPRIARIAEDCGIQAIAIHGRTRCQGYSGEAEYGLIGAVKQTVRIPVIANGDIATPEKARDVLRQTGADALMIGRAAQGRPWIFRQIAHYLADGEHLPPPSTAEIRTVVLAHLQDLHDLYGDYMGVRMARKHIAWYVQDLPGGDEFRRRVNALEDCAAQLAAVAAFFDR</sequence>
<evidence type="ECO:0000256" key="6">
    <source>
        <dbReference type="ARBA" id="ARBA00023002"/>
    </source>
</evidence>
<evidence type="ECO:0000313" key="10">
    <source>
        <dbReference type="EMBL" id="BBL72394.1"/>
    </source>
</evidence>
<dbReference type="PANTHER" id="PTHR45846">
    <property type="entry name" value="TRNA-DIHYDROURIDINE(47) SYNTHASE [NAD(P)(+)]-LIKE"/>
    <property type="match status" value="1"/>
</dbReference>
<comment type="catalytic activity">
    <reaction evidence="7">
        <text>a 5,6-dihydrouridine in tRNA + NADP(+) = a uridine in tRNA + NADPH + H(+)</text>
        <dbReference type="Rhea" id="RHEA:23624"/>
        <dbReference type="Rhea" id="RHEA-COMP:13339"/>
        <dbReference type="Rhea" id="RHEA-COMP:13887"/>
        <dbReference type="ChEBI" id="CHEBI:15378"/>
        <dbReference type="ChEBI" id="CHEBI:57783"/>
        <dbReference type="ChEBI" id="CHEBI:58349"/>
        <dbReference type="ChEBI" id="CHEBI:65315"/>
        <dbReference type="ChEBI" id="CHEBI:74443"/>
    </reaction>
</comment>
<evidence type="ECO:0000256" key="2">
    <source>
        <dbReference type="ARBA" id="ARBA00022630"/>
    </source>
</evidence>
<dbReference type="Pfam" id="PF01207">
    <property type="entry name" value="Dus"/>
    <property type="match status" value="1"/>
</dbReference>
<feature type="binding site" evidence="7">
    <location>
        <begin position="201"/>
        <end position="203"/>
    </location>
    <ligand>
        <name>FMN</name>
        <dbReference type="ChEBI" id="CHEBI:58210"/>
    </ligand>
</feature>
<dbReference type="PIRSF" id="PIRSF006621">
    <property type="entry name" value="Dus"/>
    <property type="match status" value="1"/>
</dbReference>
<reference evidence="10" key="1">
    <citation type="submission" date="2019-06" db="EMBL/GenBank/DDBJ databases">
        <title>Complete genome sequence of Methylogaea oryzae strain JCM16910.</title>
        <authorList>
            <person name="Asakawa S."/>
        </authorList>
    </citation>
    <scope>NUCLEOTIDE SEQUENCE</scope>
    <source>
        <strain evidence="10">E10</strain>
    </source>
</reference>
<dbReference type="EC" id="1.3.1.-" evidence="7"/>
<dbReference type="PROSITE" id="PS01136">
    <property type="entry name" value="UPF0034"/>
    <property type="match status" value="1"/>
</dbReference>
<dbReference type="GO" id="GO:0000049">
    <property type="term" value="F:tRNA binding"/>
    <property type="evidence" value="ECO:0007669"/>
    <property type="project" value="UniProtKB-UniRule"/>
</dbReference>
<accession>A0A8D4VTU1</accession>
<evidence type="ECO:0000256" key="1">
    <source>
        <dbReference type="ARBA" id="ARBA00001917"/>
    </source>
</evidence>
<evidence type="ECO:0000256" key="8">
    <source>
        <dbReference type="PIRNR" id="PIRNR006621"/>
    </source>
</evidence>
<dbReference type="Proteomes" id="UP000824988">
    <property type="component" value="Chromosome"/>
</dbReference>
<evidence type="ECO:0000313" key="11">
    <source>
        <dbReference type="Proteomes" id="UP000824988"/>
    </source>
</evidence>
<dbReference type="GO" id="GO:0050660">
    <property type="term" value="F:flavin adenine dinucleotide binding"/>
    <property type="evidence" value="ECO:0007669"/>
    <property type="project" value="InterPro"/>
</dbReference>
<feature type="binding site" evidence="7">
    <location>
        <begin position="16"/>
        <end position="18"/>
    </location>
    <ligand>
        <name>FMN</name>
        <dbReference type="ChEBI" id="CHEBI:58210"/>
    </ligand>
</feature>
<evidence type="ECO:0000256" key="5">
    <source>
        <dbReference type="ARBA" id="ARBA00022857"/>
    </source>
</evidence>
<keyword evidence="7" id="KW-0694">RNA-binding</keyword>
<feature type="binding site" evidence="7">
    <location>
        <begin position="225"/>
        <end position="226"/>
    </location>
    <ligand>
        <name>FMN</name>
        <dbReference type="ChEBI" id="CHEBI:58210"/>
    </ligand>
</feature>
<keyword evidence="6 7" id="KW-0560">Oxidoreductase</keyword>
<dbReference type="EMBL" id="AP019782">
    <property type="protein sequence ID" value="BBL72394.1"/>
    <property type="molecule type" value="Genomic_DNA"/>
</dbReference>
<dbReference type="InterPro" id="IPR018517">
    <property type="entry name" value="tRNA_hU_synthase_CS"/>
</dbReference>
<dbReference type="NCBIfam" id="TIGR00737">
    <property type="entry name" value="nifR3_yhdG"/>
    <property type="match status" value="1"/>
</dbReference>
<dbReference type="InterPro" id="IPR004652">
    <property type="entry name" value="DusB-like"/>
</dbReference>
<dbReference type="InterPro" id="IPR001269">
    <property type="entry name" value="DUS_fam"/>
</dbReference>
<comment type="catalytic activity">
    <reaction evidence="7">
        <text>a 5,6-dihydrouridine in tRNA + NAD(+) = a uridine in tRNA + NADH + H(+)</text>
        <dbReference type="Rhea" id="RHEA:54452"/>
        <dbReference type="Rhea" id="RHEA-COMP:13339"/>
        <dbReference type="Rhea" id="RHEA-COMP:13887"/>
        <dbReference type="ChEBI" id="CHEBI:15378"/>
        <dbReference type="ChEBI" id="CHEBI:57540"/>
        <dbReference type="ChEBI" id="CHEBI:57945"/>
        <dbReference type="ChEBI" id="CHEBI:65315"/>
        <dbReference type="ChEBI" id="CHEBI:74443"/>
    </reaction>
</comment>
<dbReference type="PANTHER" id="PTHR45846:SF1">
    <property type="entry name" value="TRNA-DIHYDROURIDINE(47) SYNTHASE [NAD(P)(+)]-LIKE"/>
    <property type="match status" value="1"/>
</dbReference>
<evidence type="ECO:0000259" key="9">
    <source>
        <dbReference type="Pfam" id="PF01207"/>
    </source>
</evidence>
<evidence type="ECO:0000256" key="7">
    <source>
        <dbReference type="HAMAP-Rule" id="MF_02042"/>
    </source>
</evidence>
<protein>
    <recommendedName>
        <fullName evidence="7">tRNA-dihydrouridine synthase B</fullName>
        <ecNumber evidence="7">1.3.1.-</ecNumber>
    </recommendedName>
</protein>
<dbReference type="KEGG" id="moz:MoryE10_30000"/>
<proteinExistence type="inferred from homology"/>
<keyword evidence="2 7" id="KW-0285">Flavoprotein</keyword>
<comment type="function">
    <text evidence="7 8">Catalyzes the synthesis of 5,6-dihydrouridine (D), a modified base found in the D-loop of most tRNAs, via the reduction of the C5-C6 double bond in target uridines.</text>
</comment>
<dbReference type="HAMAP" id="MF_02042">
    <property type="entry name" value="DusB_subfam"/>
    <property type="match status" value="1"/>
</dbReference>
<dbReference type="InterPro" id="IPR032887">
    <property type="entry name" value="DusB"/>
</dbReference>
<comment type="similarity">
    <text evidence="8">Belongs to the dus family.</text>
</comment>
<keyword evidence="3 7" id="KW-0288">FMN</keyword>
<comment type="similarity">
    <text evidence="7">Belongs to the Dus family. DusB subfamily.</text>
</comment>
<keyword evidence="11" id="KW-1185">Reference proteome</keyword>
<organism evidence="10 11">
    <name type="scientific">Methylogaea oryzae</name>
    <dbReference type="NCBI Taxonomy" id="1295382"/>
    <lineage>
        <taxon>Bacteria</taxon>
        <taxon>Pseudomonadati</taxon>
        <taxon>Pseudomonadota</taxon>
        <taxon>Gammaproteobacteria</taxon>
        <taxon>Methylococcales</taxon>
        <taxon>Methylococcaceae</taxon>
        <taxon>Methylogaea</taxon>
    </lineage>
</organism>
<evidence type="ECO:0000256" key="4">
    <source>
        <dbReference type="ARBA" id="ARBA00022694"/>
    </source>
</evidence>